<gene>
    <name evidence="1" type="ORF">SAMN05421781_2463</name>
</gene>
<dbReference type="InterPro" id="IPR014962">
    <property type="entry name" value="YolD"/>
</dbReference>
<dbReference type="Pfam" id="PF08863">
    <property type="entry name" value="YolD"/>
    <property type="match status" value="1"/>
</dbReference>
<dbReference type="AlphaFoldDB" id="A0A1H2WJE2"/>
<protein>
    <submittedName>
        <fullName evidence="1">YolD-like protein</fullName>
    </submittedName>
</protein>
<evidence type="ECO:0000313" key="1">
    <source>
        <dbReference type="EMBL" id="SDW80651.1"/>
    </source>
</evidence>
<proteinExistence type="predicted"/>
<accession>A0A1H2WJE2</accession>
<dbReference type="RefSeq" id="WP_176967758.1">
    <property type="nucleotide sequence ID" value="NZ_FNNC01000005.1"/>
</dbReference>
<dbReference type="Proteomes" id="UP000199488">
    <property type="component" value="Unassembled WGS sequence"/>
</dbReference>
<evidence type="ECO:0000313" key="2">
    <source>
        <dbReference type="Proteomes" id="UP000199488"/>
    </source>
</evidence>
<sequence length="113" mass="13333">MKENKLTPGSNMRWESSRMILPEHREMWLRHQKEDRMKFRPLWDEQQLEEFSHRLQEAVAAGAEVTLHVFDPYAEIKMTGKILQLDALNKTIKIEAGGDIRRVDVQDVMDLET</sequence>
<name>A0A1H2WJE2_9BACI</name>
<dbReference type="EMBL" id="FNNC01000005">
    <property type="protein sequence ID" value="SDW80651.1"/>
    <property type="molecule type" value="Genomic_DNA"/>
</dbReference>
<dbReference type="STRING" id="1122204.SAMN05421781_2463"/>
<keyword evidence="2" id="KW-1185">Reference proteome</keyword>
<organism evidence="1 2">
    <name type="scientific">Marinococcus luteus</name>
    <dbReference type="NCBI Taxonomy" id="1122204"/>
    <lineage>
        <taxon>Bacteria</taxon>
        <taxon>Bacillati</taxon>
        <taxon>Bacillota</taxon>
        <taxon>Bacilli</taxon>
        <taxon>Bacillales</taxon>
        <taxon>Bacillaceae</taxon>
        <taxon>Marinococcus</taxon>
    </lineage>
</organism>
<reference evidence="1 2" key="1">
    <citation type="submission" date="2016-10" db="EMBL/GenBank/DDBJ databases">
        <authorList>
            <person name="de Groot N.N."/>
        </authorList>
    </citation>
    <scope>NUCLEOTIDE SEQUENCE [LARGE SCALE GENOMIC DNA]</scope>
    <source>
        <strain evidence="1 2">DSM 23126</strain>
    </source>
</reference>